<dbReference type="Gene3D" id="3.40.50.2000">
    <property type="entry name" value="Glycogen Phosphorylase B"/>
    <property type="match status" value="2"/>
</dbReference>
<gene>
    <name evidence="2" type="primary">neoD</name>
    <name evidence="2" type="ORF">K05K4_15380</name>
</gene>
<feature type="domain" description="Glycosyltransferase subfamily 4-like N-terminal" evidence="1">
    <location>
        <begin position="25"/>
        <end position="167"/>
    </location>
</feature>
<dbReference type="Pfam" id="PF13439">
    <property type="entry name" value="Glyco_transf_4"/>
    <property type="match status" value="1"/>
</dbReference>
<dbReference type="InterPro" id="IPR028098">
    <property type="entry name" value="Glyco_trans_4-like_N"/>
</dbReference>
<dbReference type="RefSeq" id="WP_086046752.1">
    <property type="nucleotide sequence ID" value="NZ_CP017889.1"/>
</dbReference>
<protein>
    <submittedName>
        <fullName evidence="2">2-deoxystreptamine N-acetyl-D-glucosaminyltransferase</fullName>
        <ecNumber evidence="2">2.4.1.283</ecNumber>
    </submittedName>
</protein>
<keyword evidence="2" id="KW-0328">Glycosyltransferase</keyword>
<dbReference type="EMBL" id="CP017902">
    <property type="protein sequence ID" value="ARP18374.1"/>
    <property type="molecule type" value="Genomic_DNA"/>
</dbReference>
<dbReference type="AlphaFoldDB" id="A0A1W6TRK4"/>
<keyword evidence="2" id="KW-0808">Transferase</keyword>
<dbReference type="PANTHER" id="PTHR12526">
    <property type="entry name" value="GLYCOSYLTRANSFERASE"/>
    <property type="match status" value="1"/>
</dbReference>
<proteinExistence type="predicted"/>
<dbReference type="GO" id="GO:0102319">
    <property type="term" value="F:2-deoxystreptamine N-acetyl-D-glucosaminyltransferase activity"/>
    <property type="evidence" value="ECO:0007669"/>
    <property type="project" value="UniProtKB-EC"/>
</dbReference>
<dbReference type="EC" id="2.4.1.283" evidence="2"/>
<organism evidence="2">
    <name type="scientific">Vibrio alginolyticus</name>
    <dbReference type="NCBI Taxonomy" id="663"/>
    <lineage>
        <taxon>Bacteria</taxon>
        <taxon>Pseudomonadati</taxon>
        <taxon>Pseudomonadota</taxon>
        <taxon>Gammaproteobacteria</taxon>
        <taxon>Vibrionales</taxon>
        <taxon>Vibrionaceae</taxon>
        <taxon>Vibrio</taxon>
    </lineage>
</organism>
<dbReference type="SUPFAM" id="SSF53756">
    <property type="entry name" value="UDP-Glycosyltransferase/glycogen phosphorylase"/>
    <property type="match status" value="1"/>
</dbReference>
<evidence type="ECO:0000313" key="2">
    <source>
        <dbReference type="EMBL" id="ARP18374.1"/>
    </source>
</evidence>
<name>A0A1W6TRK4_VIBAL</name>
<accession>A0A1W6TRK4</accession>
<reference evidence="2" key="1">
    <citation type="submission" date="2016-10" db="EMBL/GenBank/DDBJ databases">
        <title>The High Quality Genome of Vibrio alginolyticus K01M1.</title>
        <authorList>
            <person name="Wendling C."/>
            <person name="Chibani C.M."/>
            <person name="Hertel R."/>
            <person name="Sproer C."/>
            <person name="Bunk B."/>
            <person name="Overmann J."/>
            <person name="Roth O."/>
            <person name="Liesegang H."/>
        </authorList>
    </citation>
    <scope>NUCLEOTIDE SEQUENCE</scope>
    <source>
        <strain evidence="2">K05K4</strain>
    </source>
</reference>
<evidence type="ECO:0000259" key="1">
    <source>
        <dbReference type="Pfam" id="PF13439"/>
    </source>
</evidence>
<dbReference type="Pfam" id="PF13692">
    <property type="entry name" value="Glyco_trans_1_4"/>
    <property type="match status" value="1"/>
</dbReference>
<dbReference type="CDD" id="cd03801">
    <property type="entry name" value="GT4_PimA-like"/>
    <property type="match status" value="1"/>
</dbReference>
<sequence>MKLISNNLDKPAIGEIWILLDSRLFGGIESHVIELARGLIAFGHKARVVLTTEYSPAAQIVQKAKEAAIPVSYLNYLSGEPNKALKIKHLTSAVANHQPSVVHSHGYKASILSRCAKLLTRTFPRLISTYHAGESSSGKLWLYDWLDRSSGSLSDYCFAVSPSIQRKVFCSSELLNNFVSIPDSQLNYQEIAFVGRLSQEKGADQFIEVARLCPTLQFSVYGDGPEKESLNQAAPPNVTFFGHQTDMEGVWENISVLIISSRYEGLPMAALEAMSRGIAVMSLRVGRLPDIIQTGKNGFIVEDIPSLAKCLHDWMSIGEAQQSLIRQNARQTIIDDFSAQSVIPVLLQKYQIETDH</sequence>